<accession>A0AAW0GQU8</accession>
<dbReference type="PANTHER" id="PTHR12801">
    <property type="entry name" value="RNA EXONUCLEASE REXO1 / RECO3 FAMILY MEMBER-RELATED"/>
    <property type="match status" value="1"/>
</dbReference>
<protein>
    <recommendedName>
        <fullName evidence="7">Exonuclease domain-containing protein</fullName>
    </recommendedName>
</protein>
<keyword evidence="6" id="KW-0539">Nucleus</keyword>
<sequence>MPPPIIQIPVEKSAIVDTGSNSVLSSSITKPRQSVVPAKRPLPLSVPSAASSSKVSLVKEPPLKLQRAGPVQTPSAIPTRIQTNNDGVPILKINAAQSQVALAIRQKMLKNIYDHFSVLYQNLLDTFPELAAEDSLRQEEDVYNKSTKLTYRNAGINAIASIKRRPLPDSKSHPSVGTVAEVVKREEDKKKLAALRLTKSQLEHHVLSLDQMRQTGYIVEIPSGVGGEHPSEEGSVKTCERCSKPFKVKRMEEADECVFHYGRVRTIRENGEKTKIYTCCSRSTEIEGCDRGPHVFYESDPEDLHRRHGFSFTRPPISAEYPGPNGNTEDTAYDIVALDCEMVYSTGGMRVARVSIVDGSGKEIFDEIIRMDDGVEVIDLNTRFSGITPENYATAVLPLASIRKALDGLINSDTIIIGHALDNDLKTLRMIHHRCVDTASLYPHKFGPPYKRALRDLSKEHLGITIQTGGGTVGHSSLEDSIATLDLVRYFILNNPKPPVTTTTTS</sequence>
<dbReference type="InterPro" id="IPR047021">
    <property type="entry name" value="REXO1/3/4-like"/>
</dbReference>
<dbReference type="InterPro" id="IPR036397">
    <property type="entry name" value="RNaseH_sf"/>
</dbReference>
<evidence type="ECO:0000313" key="8">
    <source>
        <dbReference type="EMBL" id="KAK7695871.1"/>
    </source>
</evidence>
<dbReference type="FunFam" id="3.30.420.10:FF:000031">
    <property type="entry name" value="RNA exonuclease 1"/>
    <property type="match status" value="1"/>
</dbReference>
<comment type="similarity">
    <text evidence="2">Belongs to the REXO1/REXO3 family.</text>
</comment>
<name>A0AAW0GQU8_9APHY</name>
<dbReference type="InterPro" id="IPR012337">
    <property type="entry name" value="RNaseH-like_sf"/>
</dbReference>
<keyword evidence="9" id="KW-1185">Reference proteome</keyword>
<evidence type="ECO:0000256" key="6">
    <source>
        <dbReference type="ARBA" id="ARBA00023242"/>
    </source>
</evidence>
<dbReference type="SUPFAM" id="SSF53098">
    <property type="entry name" value="Ribonuclease H-like"/>
    <property type="match status" value="1"/>
</dbReference>
<dbReference type="GO" id="GO:0010629">
    <property type="term" value="P:negative regulation of gene expression"/>
    <property type="evidence" value="ECO:0007669"/>
    <property type="project" value="UniProtKB-ARBA"/>
</dbReference>
<evidence type="ECO:0000256" key="2">
    <source>
        <dbReference type="ARBA" id="ARBA00006357"/>
    </source>
</evidence>
<gene>
    <name evidence="8" type="ORF">QCA50_000509</name>
</gene>
<proteinExistence type="inferred from homology"/>
<reference evidence="8 9" key="1">
    <citation type="submission" date="2022-09" db="EMBL/GenBank/DDBJ databases">
        <authorList>
            <person name="Palmer J.M."/>
        </authorList>
    </citation>
    <scope>NUCLEOTIDE SEQUENCE [LARGE SCALE GENOMIC DNA]</scope>
    <source>
        <strain evidence="8 9">DSM 7382</strain>
    </source>
</reference>
<feature type="domain" description="Exonuclease" evidence="7">
    <location>
        <begin position="334"/>
        <end position="497"/>
    </location>
</feature>
<evidence type="ECO:0000256" key="1">
    <source>
        <dbReference type="ARBA" id="ARBA00004123"/>
    </source>
</evidence>
<dbReference type="EMBL" id="JASBNA010000001">
    <property type="protein sequence ID" value="KAK7695871.1"/>
    <property type="molecule type" value="Genomic_DNA"/>
</dbReference>
<dbReference type="InterPro" id="IPR034922">
    <property type="entry name" value="REX1-like_exo"/>
</dbReference>
<keyword evidence="3" id="KW-0540">Nuclease</keyword>
<evidence type="ECO:0000256" key="5">
    <source>
        <dbReference type="ARBA" id="ARBA00022839"/>
    </source>
</evidence>
<dbReference type="AlphaFoldDB" id="A0AAW0GQU8"/>
<organism evidence="8 9">
    <name type="scientific">Cerrena zonata</name>
    <dbReference type="NCBI Taxonomy" id="2478898"/>
    <lineage>
        <taxon>Eukaryota</taxon>
        <taxon>Fungi</taxon>
        <taxon>Dikarya</taxon>
        <taxon>Basidiomycota</taxon>
        <taxon>Agaricomycotina</taxon>
        <taxon>Agaricomycetes</taxon>
        <taxon>Polyporales</taxon>
        <taxon>Cerrenaceae</taxon>
        <taxon>Cerrena</taxon>
    </lineage>
</organism>
<comment type="caution">
    <text evidence="8">The sequence shown here is derived from an EMBL/GenBank/DDBJ whole genome shotgun (WGS) entry which is preliminary data.</text>
</comment>
<dbReference type="PANTHER" id="PTHR12801:SF115">
    <property type="entry name" value="FI18136P1-RELATED"/>
    <property type="match status" value="1"/>
</dbReference>
<evidence type="ECO:0000259" key="7">
    <source>
        <dbReference type="SMART" id="SM00479"/>
    </source>
</evidence>
<dbReference type="GO" id="GO:0005634">
    <property type="term" value="C:nucleus"/>
    <property type="evidence" value="ECO:0007669"/>
    <property type="project" value="UniProtKB-SubCell"/>
</dbReference>
<dbReference type="InterPro" id="IPR013520">
    <property type="entry name" value="Ribonucl_H"/>
</dbReference>
<evidence type="ECO:0000313" key="9">
    <source>
        <dbReference type="Proteomes" id="UP001385951"/>
    </source>
</evidence>
<keyword evidence="5" id="KW-0269">Exonuclease</keyword>
<dbReference type="GO" id="GO:0004527">
    <property type="term" value="F:exonuclease activity"/>
    <property type="evidence" value="ECO:0007669"/>
    <property type="project" value="UniProtKB-KW"/>
</dbReference>
<evidence type="ECO:0000256" key="3">
    <source>
        <dbReference type="ARBA" id="ARBA00022722"/>
    </source>
</evidence>
<evidence type="ECO:0000256" key="4">
    <source>
        <dbReference type="ARBA" id="ARBA00022801"/>
    </source>
</evidence>
<dbReference type="Proteomes" id="UP001385951">
    <property type="component" value="Unassembled WGS sequence"/>
</dbReference>
<dbReference type="CDD" id="cd06145">
    <property type="entry name" value="REX1_like"/>
    <property type="match status" value="1"/>
</dbReference>
<keyword evidence="4" id="KW-0378">Hydrolase</keyword>
<dbReference type="Gene3D" id="3.30.420.10">
    <property type="entry name" value="Ribonuclease H-like superfamily/Ribonuclease H"/>
    <property type="match status" value="1"/>
</dbReference>
<dbReference type="SMART" id="SM00479">
    <property type="entry name" value="EXOIII"/>
    <property type="match status" value="1"/>
</dbReference>
<dbReference type="GO" id="GO:0003676">
    <property type="term" value="F:nucleic acid binding"/>
    <property type="evidence" value="ECO:0007669"/>
    <property type="project" value="InterPro"/>
</dbReference>
<comment type="subcellular location">
    <subcellularLocation>
        <location evidence="1">Nucleus</location>
    </subcellularLocation>
</comment>